<evidence type="ECO:0000313" key="1">
    <source>
        <dbReference type="EMBL" id="KKL63418.1"/>
    </source>
</evidence>
<name>A0A0F9DNS1_9ZZZZ</name>
<dbReference type="EMBL" id="LAZR01028178">
    <property type="protein sequence ID" value="KKL63418.1"/>
    <property type="molecule type" value="Genomic_DNA"/>
</dbReference>
<comment type="caution">
    <text evidence="1">The sequence shown here is derived from an EMBL/GenBank/DDBJ whole genome shotgun (WGS) entry which is preliminary data.</text>
</comment>
<gene>
    <name evidence="1" type="ORF">LCGC14_2175310</name>
</gene>
<accession>A0A0F9DNS1</accession>
<proteinExistence type="predicted"/>
<dbReference type="AlphaFoldDB" id="A0A0F9DNS1"/>
<organism evidence="1">
    <name type="scientific">marine sediment metagenome</name>
    <dbReference type="NCBI Taxonomy" id="412755"/>
    <lineage>
        <taxon>unclassified sequences</taxon>
        <taxon>metagenomes</taxon>
        <taxon>ecological metagenomes</taxon>
    </lineage>
</organism>
<reference evidence="1" key="1">
    <citation type="journal article" date="2015" name="Nature">
        <title>Complex archaea that bridge the gap between prokaryotes and eukaryotes.</title>
        <authorList>
            <person name="Spang A."/>
            <person name="Saw J.H."/>
            <person name="Jorgensen S.L."/>
            <person name="Zaremba-Niedzwiedzka K."/>
            <person name="Martijn J."/>
            <person name="Lind A.E."/>
            <person name="van Eijk R."/>
            <person name="Schleper C."/>
            <person name="Guy L."/>
            <person name="Ettema T.J."/>
        </authorList>
    </citation>
    <scope>NUCLEOTIDE SEQUENCE</scope>
</reference>
<protein>
    <submittedName>
        <fullName evidence="1">Uncharacterized protein</fullName>
    </submittedName>
</protein>
<sequence length="88" mass="10299">MDKRIVWETPSGEILFTSPAPASRHPEENEQDWLDRVAEIVKAKSPEMLGRATRHKDEIFDDLWAKGLYRFRTARKRGGVANFLWICR</sequence>